<protein>
    <submittedName>
        <fullName evidence="7">Arabinose efflux permease</fullName>
    </submittedName>
</protein>
<dbReference type="InterPro" id="IPR011701">
    <property type="entry name" value="MFS"/>
</dbReference>
<feature type="domain" description="Major facilitator superfamily (MFS) profile" evidence="6">
    <location>
        <begin position="7"/>
        <end position="391"/>
    </location>
</feature>
<dbReference type="Gene3D" id="1.20.1720.10">
    <property type="entry name" value="Multidrug resistance protein D"/>
    <property type="match status" value="1"/>
</dbReference>
<feature type="transmembrane region" description="Helical" evidence="5">
    <location>
        <begin position="366"/>
        <end position="389"/>
    </location>
</feature>
<feature type="transmembrane region" description="Helical" evidence="5">
    <location>
        <begin position="285"/>
        <end position="302"/>
    </location>
</feature>
<feature type="transmembrane region" description="Helical" evidence="5">
    <location>
        <begin position="333"/>
        <end position="354"/>
    </location>
</feature>
<dbReference type="Proteomes" id="UP000763557">
    <property type="component" value="Unassembled WGS sequence"/>
</dbReference>
<feature type="transmembrane region" description="Helical" evidence="5">
    <location>
        <begin position="74"/>
        <end position="91"/>
    </location>
</feature>
<keyword evidence="4 5" id="KW-0472">Membrane</keyword>
<evidence type="ECO:0000256" key="5">
    <source>
        <dbReference type="SAM" id="Phobius"/>
    </source>
</evidence>
<evidence type="ECO:0000313" key="8">
    <source>
        <dbReference type="Proteomes" id="UP000763557"/>
    </source>
</evidence>
<keyword evidence="2 5" id="KW-0812">Transmembrane</keyword>
<dbReference type="Gene3D" id="1.20.1250.20">
    <property type="entry name" value="MFS general substrate transporter like domains"/>
    <property type="match status" value="1"/>
</dbReference>
<evidence type="ECO:0000256" key="2">
    <source>
        <dbReference type="ARBA" id="ARBA00022692"/>
    </source>
</evidence>
<gene>
    <name evidence="7" type="ORF">GC106_80520</name>
</gene>
<dbReference type="PANTHER" id="PTHR23501:SF197">
    <property type="entry name" value="COMD"/>
    <property type="match status" value="1"/>
</dbReference>
<evidence type="ECO:0000256" key="3">
    <source>
        <dbReference type="ARBA" id="ARBA00022989"/>
    </source>
</evidence>
<evidence type="ECO:0000259" key="6">
    <source>
        <dbReference type="PROSITE" id="PS50850"/>
    </source>
</evidence>
<name>A0ABX2FHA2_9PSEU</name>
<feature type="transmembrane region" description="Helical" evidence="5">
    <location>
        <begin position="248"/>
        <end position="265"/>
    </location>
</feature>
<feature type="transmembrane region" description="Helical" evidence="5">
    <location>
        <begin position="309"/>
        <end position="327"/>
    </location>
</feature>
<evidence type="ECO:0000313" key="7">
    <source>
        <dbReference type="EMBL" id="NRN70779.1"/>
    </source>
</evidence>
<dbReference type="SUPFAM" id="SSF103473">
    <property type="entry name" value="MFS general substrate transporter"/>
    <property type="match status" value="1"/>
</dbReference>
<dbReference type="EMBL" id="JAAATY010000044">
    <property type="protein sequence ID" value="NRN70779.1"/>
    <property type="molecule type" value="Genomic_DNA"/>
</dbReference>
<evidence type="ECO:0000256" key="4">
    <source>
        <dbReference type="ARBA" id="ARBA00023136"/>
    </source>
</evidence>
<dbReference type="InterPro" id="IPR036259">
    <property type="entry name" value="MFS_trans_sf"/>
</dbReference>
<comment type="caution">
    <text evidence="7">The sequence shown here is derived from an EMBL/GenBank/DDBJ whole genome shotgun (WGS) entry which is preliminary data.</text>
</comment>
<reference evidence="7 8" key="1">
    <citation type="submission" date="2020-01" db="EMBL/GenBank/DDBJ databases">
        <title>Kibdelosporangium persica a novel Actinomycetes from a hot desert in Iran.</title>
        <authorList>
            <person name="Safaei N."/>
            <person name="Zaburannyi N."/>
            <person name="Mueller R."/>
            <person name="Wink J."/>
        </authorList>
    </citation>
    <scope>NUCLEOTIDE SEQUENCE [LARGE SCALE GENOMIC DNA]</scope>
    <source>
        <strain evidence="7 8">4NS15</strain>
    </source>
</reference>
<dbReference type="PANTHER" id="PTHR23501">
    <property type="entry name" value="MAJOR FACILITATOR SUPERFAMILY"/>
    <property type="match status" value="1"/>
</dbReference>
<comment type="subcellular location">
    <subcellularLocation>
        <location evidence="1">Cell membrane</location>
        <topology evidence="1">Multi-pass membrane protein</topology>
    </subcellularLocation>
</comment>
<proteinExistence type="predicted"/>
<organism evidence="7 8">
    <name type="scientific">Kibdelosporangium persicum</name>
    <dbReference type="NCBI Taxonomy" id="2698649"/>
    <lineage>
        <taxon>Bacteria</taxon>
        <taxon>Bacillati</taxon>
        <taxon>Actinomycetota</taxon>
        <taxon>Actinomycetes</taxon>
        <taxon>Pseudonocardiales</taxon>
        <taxon>Pseudonocardiaceae</taxon>
        <taxon>Kibdelosporangium</taxon>
    </lineage>
</organism>
<dbReference type="InterPro" id="IPR020846">
    <property type="entry name" value="MFS_dom"/>
</dbReference>
<feature type="transmembrane region" description="Helical" evidence="5">
    <location>
        <begin position="154"/>
        <end position="173"/>
    </location>
</feature>
<sequence>MTTATVRVPSAWLALLAGPMSFGIAGSALVLPQAAAALDVSVASATMIVVAFGWGIAVGTPLLAGLLSHKGTRGTLLVCGLLVAAGTLLAVTVPTLLVLVVGSALQALGTAGLTVVAMHLAGSAATMGLITATLASVGAVAPLAGALVADELSWRAVFALPALSLLAIPVIAARAQPVDSDSDRPFDTVGAILVVALVTACTAVPHQPLPASAVVVGAVLLLGMHLRRRPSGFLPAILVRTGQFRTSAALSFALAVVNFGILYAAPRLLADRSVWTTGEVGTVMVVPYLVGGLGSWVLATAAAKVAPRLVPGCLAGAGLLAVCLVVLGTPIPLLIIAMALGSLAAATGQAVLTVRATDAVPSRYRAATVGLINLCYLLGVAFGPAIAALTG</sequence>
<dbReference type="Pfam" id="PF07690">
    <property type="entry name" value="MFS_1"/>
    <property type="match status" value="1"/>
</dbReference>
<accession>A0ABX2FHA2</accession>
<feature type="transmembrane region" description="Helical" evidence="5">
    <location>
        <begin position="129"/>
        <end position="148"/>
    </location>
</feature>
<evidence type="ECO:0000256" key="1">
    <source>
        <dbReference type="ARBA" id="ARBA00004651"/>
    </source>
</evidence>
<dbReference type="PROSITE" id="PS50850">
    <property type="entry name" value="MFS"/>
    <property type="match status" value="1"/>
</dbReference>
<feature type="transmembrane region" description="Helical" evidence="5">
    <location>
        <begin position="47"/>
        <end position="67"/>
    </location>
</feature>
<feature type="transmembrane region" description="Helical" evidence="5">
    <location>
        <begin position="211"/>
        <end position="227"/>
    </location>
</feature>
<dbReference type="RefSeq" id="WP_173141921.1">
    <property type="nucleotide sequence ID" value="NZ_CBCSGW010000062.1"/>
</dbReference>
<keyword evidence="3 5" id="KW-1133">Transmembrane helix</keyword>
<keyword evidence="8" id="KW-1185">Reference proteome</keyword>